<dbReference type="InterPro" id="IPR015655">
    <property type="entry name" value="PP2C"/>
</dbReference>
<sequence length="654" mass="70507">MLCPLCHTQNRDNAKFCKGCGQLLAVEVVAGAQSDAGGQQEATDQAQTQGTPPPSSHAEDAVQSQAPTPNQETPAPEQKQEYAEKPASQGENIEDSEDVSKEPTQILTPQQMLAFHARRWQQEHEHQSGTTYDDIADAPTLLIRPETVNGQPASEQAAPPDIADMPTTIYQSQAAQNEGPNAATEQAVQEQDYAAVPVGAAPNGSQEPAEAEATNQKSEQAEHVEVSTPQDEASALPAKEENLEPTNNEGELEPTTQQQPQETEQPAAGSAESLPLLEVGKTVGGRYEVMQVLSDAENEHTYEVTDRQGYQHCWNCGSEQNAEGDEFCIDCGAELLNASYLLHEYPVSAQQGGEAQVLQGAIVNTFVDQGVTYVVEQPQASQSAFPNGVHLIAASDSDAGTVRRSEPNEDSTMTLVFERVHESISSPAGLFVVADGMGGHANGQGASRATIALIAERVTRELLLAPLQAEKAGEEAPKTDDESYKELLRGAIEDANTTLCQINQKDKSDMGSTLTGFMIIGDHAYIFNVGDSRTYMLRDEKIYQLTNDHSLVGQLVAGGLIEPDEVYTHPQRNQIFRSIGDKQNVQVDLFTQQIHPGDILLSCSDGLWEMIRDPQIADILNHAPDPHSASAQLIEVANTNGGEDNVSAVVVFVR</sequence>
<feature type="compositionally biased region" description="Polar residues" evidence="1">
    <location>
        <begin position="168"/>
        <end position="189"/>
    </location>
</feature>
<evidence type="ECO:0000259" key="2">
    <source>
        <dbReference type="PROSITE" id="PS51746"/>
    </source>
</evidence>
<feature type="compositionally biased region" description="Low complexity" evidence="1">
    <location>
        <begin position="253"/>
        <end position="266"/>
    </location>
</feature>
<gene>
    <name evidence="3" type="ORF">KDH_52340</name>
</gene>
<feature type="region of interest" description="Disordered" evidence="1">
    <location>
        <begin position="148"/>
        <end position="275"/>
    </location>
</feature>
<accession>A0ABQ6FYS0</accession>
<dbReference type="SMART" id="SM00331">
    <property type="entry name" value="PP2C_SIG"/>
    <property type="match status" value="1"/>
</dbReference>
<name>A0ABQ6FYS0_9CHLR</name>
<dbReference type="SUPFAM" id="SSF81606">
    <property type="entry name" value="PP2C-like"/>
    <property type="match status" value="1"/>
</dbReference>
<feature type="region of interest" description="Disordered" evidence="1">
    <location>
        <begin position="35"/>
        <end position="103"/>
    </location>
</feature>
<dbReference type="RefSeq" id="WP_338254598.1">
    <property type="nucleotide sequence ID" value="NZ_BSRI01000002.1"/>
</dbReference>
<dbReference type="Pfam" id="PF13672">
    <property type="entry name" value="PP2C_2"/>
    <property type="match status" value="1"/>
</dbReference>
<proteinExistence type="predicted"/>
<dbReference type="Pfam" id="PF13240">
    <property type="entry name" value="Zn_Ribbon_1"/>
    <property type="match status" value="1"/>
</dbReference>
<dbReference type="Proteomes" id="UP001344906">
    <property type="component" value="Unassembled WGS sequence"/>
</dbReference>
<dbReference type="Gene3D" id="3.60.40.10">
    <property type="entry name" value="PPM-type phosphatase domain"/>
    <property type="match status" value="1"/>
</dbReference>
<evidence type="ECO:0000256" key="1">
    <source>
        <dbReference type="SAM" id="MobiDB-lite"/>
    </source>
</evidence>
<evidence type="ECO:0000313" key="3">
    <source>
        <dbReference type="EMBL" id="GLV58401.1"/>
    </source>
</evidence>
<dbReference type="EMBL" id="BSRI01000002">
    <property type="protein sequence ID" value="GLV58401.1"/>
    <property type="molecule type" value="Genomic_DNA"/>
</dbReference>
<feature type="compositionally biased region" description="Polar residues" evidence="1">
    <location>
        <begin position="62"/>
        <end position="73"/>
    </location>
</feature>
<comment type="caution">
    <text evidence="3">The sequence shown here is derived from an EMBL/GenBank/DDBJ whole genome shotgun (WGS) entry which is preliminary data.</text>
</comment>
<evidence type="ECO:0000313" key="4">
    <source>
        <dbReference type="Proteomes" id="UP001344906"/>
    </source>
</evidence>
<dbReference type="CDD" id="cd00143">
    <property type="entry name" value="PP2Cc"/>
    <property type="match status" value="1"/>
</dbReference>
<feature type="domain" description="PPM-type phosphatase" evidence="2">
    <location>
        <begin position="392"/>
        <end position="653"/>
    </location>
</feature>
<keyword evidence="4" id="KW-1185">Reference proteome</keyword>
<dbReference type="InterPro" id="IPR001932">
    <property type="entry name" value="PPM-type_phosphatase-like_dom"/>
</dbReference>
<dbReference type="SMART" id="SM00332">
    <property type="entry name" value="PP2Cc"/>
    <property type="match status" value="1"/>
</dbReference>
<feature type="compositionally biased region" description="Polar residues" evidence="1">
    <location>
        <begin position="36"/>
        <end position="50"/>
    </location>
</feature>
<reference evidence="3 4" key="1">
    <citation type="submission" date="2023-02" db="EMBL/GenBank/DDBJ databases">
        <title>Dictyobacter halimunensis sp. nov., a new member of the class Ktedonobacteria from forest soil in a geothermal area.</title>
        <authorList>
            <person name="Rachmania M.K."/>
            <person name="Ningsih F."/>
            <person name="Sakai Y."/>
            <person name="Yabe S."/>
            <person name="Yokota A."/>
            <person name="Sjamsuridzal W."/>
        </authorList>
    </citation>
    <scope>NUCLEOTIDE SEQUENCE [LARGE SCALE GENOMIC DNA]</scope>
    <source>
        <strain evidence="3 4">S3.2.2.5</strain>
    </source>
</reference>
<dbReference type="PROSITE" id="PS51746">
    <property type="entry name" value="PPM_2"/>
    <property type="match status" value="1"/>
</dbReference>
<dbReference type="InterPro" id="IPR026870">
    <property type="entry name" value="Zinc_ribbon_dom"/>
</dbReference>
<protein>
    <recommendedName>
        <fullName evidence="2">PPM-type phosphatase domain-containing protein</fullName>
    </recommendedName>
</protein>
<dbReference type="InterPro" id="IPR036457">
    <property type="entry name" value="PPM-type-like_dom_sf"/>
</dbReference>
<dbReference type="PANTHER" id="PTHR47992">
    <property type="entry name" value="PROTEIN PHOSPHATASE"/>
    <property type="match status" value="1"/>
</dbReference>
<organism evidence="3 4">
    <name type="scientific">Dictyobacter halimunensis</name>
    <dbReference type="NCBI Taxonomy" id="3026934"/>
    <lineage>
        <taxon>Bacteria</taxon>
        <taxon>Bacillati</taxon>
        <taxon>Chloroflexota</taxon>
        <taxon>Ktedonobacteria</taxon>
        <taxon>Ktedonobacterales</taxon>
        <taxon>Dictyobacteraceae</taxon>
        <taxon>Dictyobacter</taxon>
    </lineage>
</organism>